<keyword evidence="4 5" id="KW-0092">Biotin</keyword>
<dbReference type="InterPro" id="IPR004143">
    <property type="entry name" value="BPL_LPL_catalytic"/>
</dbReference>
<dbReference type="AlphaFoldDB" id="A0A4Q1RKI2"/>
<feature type="binding site" evidence="5">
    <location>
        <position position="187"/>
    </location>
    <ligand>
        <name>biotin</name>
        <dbReference type="ChEBI" id="CHEBI:57586"/>
    </ligand>
</feature>
<dbReference type="InterPro" id="IPR036390">
    <property type="entry name" value="WH_DNA-bd_sf"/>
</dbReference>
<dbReference type="PROSITE" id="PS51733">
    <property type="entry name" value="BPL_LPL_CATALYTIC"/>
    <property type="match status" value="1"/>
</dbReference>
<dbReference type="CDD" id="cd16442">
    <property type="entry name" value="BPL"/>
    <property type="match status" value="1"/>
</dbReference>
<dbReference type="EMBL" id="SDKC01000001">
    <property type="protein sequence ID" value="RXS76331.1"/>
    <property type="molecule type" value="Genomic_DNA"/>
</dbReference>
<name>A0A4Q1RKI2_9FIRM</name>
<evidence type="ECO:0000256" key="3">
    <source>
        <dbReference type="ARBA" id="ARBA00022840"/>
    </source>
</evidence>
<dbReference type="GO" id="GO:0005737">
    <property type="term" value="C:cytoplasm"/>
    <property type="evidence" value="ECO:0007669"/>
    <property type="project" value="TreeGrafter"/>
</dbReference>
<evidence type="ECO:0000256" key="2">
    <source>
        <dbReference type="ARBA" id="ARBA00022741"/>
    </source>
</evidence>
<keyword evidence="5" id="KW-0678">Repressor</keyword>
<keyword evidence="5" id="KW-0805">Transcription regulation</keyword>
<proteinExistence type="inferred from homology"/>
<dbReference type="RefSeq" id="WP_129258941.1">
    <property type="nucleotide sequence ID" value="NZ_JBGKFY010000003.1"/>
</dbReference>
<dbReference type="EC" id="6.3.4.15" evidence="5"/>
<keyword evidence="1 5" id="KW-0436">Ligase</keyword>
<dbReference type="InterPro" id="IPR030855">
    <property type="entry name" value="Bifunct_BirA"/>
</dbReference>
<feature type="binding site" evidence="5">
    <location>
        <begin position="92"/>
        <end position="94"/>
    </location>
    <ligand>
        <name>biotin</name>
        <dbReference type="ChEBI" id="CHEBI:57586"/>
    </ligand>
</feature>
<dbReference type="GO" id="GO:0009249">
    <property type="term" value="P:protein lipoylation"/>
    <property type="evidence" value="ECO:0007669"/>
    <property type="project" value="UniProtKB-ARBA"/>
</dbReference>
<dbReference type="Gene3D" id="3.30.930.10">
    <property type="entry name" value="Bira Bifunctional Protein, Domain 2"/>
    <property type="match status" value="1"/>
</dbReference>
<accession>A0A4Q1RKI2</accession>
<dbReference type="InterPro" id="IPR045864">
    <property type="entry name" value="aa-tRNA-synth_II/BPL/LPL"/>
</dbReference>
<dbReference type="Gene3D" id="2.30.30.100">
    <property type="match status" value="1"/>
</dbReference>
<dbReference type="SUPFAM" id="SSF50037">
    <property type="entry name" value="C-terminal domain of transcriptional repressors"/>
    <property type="match status" value="1"/>
</dbReference>
<comment type="caution">
    <text evidence="5">Lacks conserved residue(s) required for the propagation of feature annotation.</text>
</comment>
<evidence type="ECO:0000256" key="4">
    <source>
        <dbReference type="ARBA" id="ARBA00023267"/>
    </source>
</evidence>
<dbReference type="GO" id="GO:0005524">
    <property type="term" value="F:ATP binding"/>
    <property type="evidence" value="ECO:0007669"/>
    <property type="project" value="UniProtKB-UniRule"/>
</dbReference>
<feature type="domain" description="BPL/LPL catalytic" evidence="6">
    <location>
        <begin position="69"/>
        <end position="258"/>
    </location>
</feature>
<dbReference type="OrthoDB" id="9807064at2"/>
<dbReference type="HAMAP" id="MF_00978">
    <property type="entry name" value="Bifunct_BirA"/>
    <property type="match status" value="1"/>
</dbReference>
<gene>
    <name evidence="5" type="primary">birA</name>
    <name evidence="7" type="ORF">ETP43_14740</name>
</gene>
<keyword evidence="5" id="KW-0804">Transcription</keyword>
<dbReference type="Gene3D" id="1.10.10.10">
    <property type="entry name" value="Winged helix-like DNA-binding domain superfamily/Winged helix DNA-binding domain"/>
    <property type="match status" value="1"/>
</dbReference>
<dbReference type="GO" id="GO:0003677">
    <property type="term" value="F:DNA binding"/>
    <property type="evidence" value="ECO:0007669"/>
    <property type="project" value="UniProtKB-UniRule"/>
</dbReference>
<dbReference type="Proteomes" id="UP000290106">
    <property type="component" value="Unassembled WGS sequence"/>
</dbReference>
<protein>
    <recommendedName>
        <fullName evidence="5">Bifunctional ligase/repressor BirA</fullName>
    </recommendedName>
    <alternativeName>
        <fullName evidence="5">Biotin--[acetyl-CoA-carboxylase] ligase</fullName>
        <ecNumber evidence="5">6.3.4.15</ecNumber>
    </alternativeName>
    <alternativeName>
        <fullName evidence="5">Biotin--protein ligase</fullName>
    </alternativeName>
    <alternativeName>
        <fullName evidence="5">Biotin-[acetyl-CoA carboxylase] synthetase</fullName>
    </alternativeName>
</protein>
<evidence type="ECO:0000256" key="5">
    <source>
        <dbReference type="HAMAP-Rule" id="MF_00978"/>
    </source>
</evidence>
<sequence length="329" mass="36948">MESTKTRILKKLLETDGYLSGQDLCEQLGVSRTAVWKYMKQLKEEGYEIEAVQNKGYCLKDVPDVLGESEIKSRLHTRWAGQTLYYYDEIDSTNTQIKRLAEEDAPHGTLAVADYQSKGKGRRGHAWDSPHGSAIYMSILFRPDIRPDRASMLTLVIGLSVAQAIRSNLGVQAQIKWPNDIVLNGKKLVGILTEMSAQMNYIEYLVTGIGINANLREFPEELADKATSLQKEIGHKVNRSALIAECMKKIEENYETFVKTQDLSGMMEAYQEVLVNQDQQVRVLEPGHEYTGIARGINAMGELLVEREDGTITEVYAGEVSVRGLYGYV</sequence>
<dbReference type="SUPFAM" id="SSF55681">
    <property type="entry name" value="Class II aaRS and biotin synthetases"/>
    <property type="match status" value="1"/>
</dbReference>
<feature type="DNA-binding region" description="H-T-H motif" evidence="5">
    <location>
        <begin position="21"/>
        <end position="40"/>
    </location>
</feature>
<keyword evidence="3 5" id="KW-0067">ATP-binding</keyword>
<dbReference type="Pfam" id="PF08279">
    <property type="entry name" value="HTH_11"/>
    <property type="match status" value="1"/>
</dbReference>
<dbReference type="GO" id="GO:0006355">
    <property type="term" value="P:regulation of DNA-templated transcription"/>
    <property type="evidence" value="ECO:0007669"/>
    <property type="project" value="UniProtKB-UniRule"/>
</dbReference>
<dbReference type="Pfam" id="PF02237">
    <property type="entry name" value="BPL_C"/>
    <property type="match status" value="1"/>
</dbReference>
<dbReference type="InterPro" id="IPR008988">
    <property type="entry name" value="Transcriptional_repressor_C"/>
</dbReference>
<comment type="catalytic activity">
    <reaction evidence="5">
        <text>biotin + L-lysyl-[protein] + ATP = N(6)-biotinyl-L-lysyl-[protein] + AMP + diphosphate + H(+)</text>
        <dbReference type="Rhea" id="RHEA:11756"/>
        <dbReference type="Rhea" id="RHEA-COMP:9752"/>
        <dbReference type="Rhea" id="RHEA-COMP:10505"/>
        <dbReference type="ChEBI" id="CHEBI:15378"/>
        <dbReference type="ChEBI" id="CHEBI:29969"/>
        <dbReference type="ChEBI" id="CHEBI:30616"/>
        <dbReference type="ChEBI" id="CHEBI:33019"/>
        <dbReference type="ChEBI" id="CHEBI:57586"/>
        <dbReference type="ChEBI" id="CHEBI:83144"/>
        <dbReference type="ChEBI" id="CHEBI:456215"/>
        <dbReference type="EC" id="6.3.4.15"/>
    </reaction>
</comment>
<dbReference type="InterPro" id="IPR003142">
    <property type="entry name" value="BPL_C"/>
</dbReference>
<comment type="caution">
    <text evidence="7">The sequence shown here is derived from an EMBL/GenBank/DDBJ whole genome shotgun (WGS) entry which is preliminary data.</text>
</comment>
<dbReference type="SUPFAM" id="SSF46785">
    <property type="entry name" value="Winged helix' DNA-binding domain"/>
    <property type="match status" value="1"/>
</dbReference>
<dbReference type="GO" id="GO:0016740">
    <property type="term" value="F:transferase activity"/>
    <property type="evidence" value="ECO:0007669"/>
    <property type="project" value="UniProtKB-ARBA"/>
</dbReference>
<dbReference type="PANTHER" id="PTHR12835:SF5">
    <property type="entry name" value="BIOTIN--PROTEIN LIGASE"/>
    <property type="match status" value="1"/>
</dbReference>
<comment type="function">
    <text evidence="5">Acts both as a biotin--[acetyl-CoA-carboxylase] ligase and a repressor.</text>
</comment>
<dbReference type="GO" id="GO:0004077">
    <property type="term" value="F:biotin--[biotin carboxyl-carrier protein] ligase activity"/>
    <property type="evidence" value="ECO:0007669"/>
    <property type="project" value="UniProtKB-UniRule"/>
</dbReference>
<feature type="binding site" evidence="5">
    <location>
        <position position="116"/>
    </location>
    <ligand>
        <name>biotin</name>
        <dbReference type="ChEBI" id="CHEBI:57586"/>
    </ligand>
</feature>
<evidence type="ECO:0000259" key="6">
    <source>
        <dbReference type="PROSITE" id="PS51733"/>
    </source>
</evidence>
<keyword evidence="8" id="KW-1185">Reference proteome</keyword>
<evidence type="ECO:0000313" key="8">
    <source>
        <dbReference type="Proteomes" id="UP000290106"/>
    </source>
</evidence>
<dbReference type="InterPro" id="IPR036388">
    <property type="entry name" value="WH-like_DNA-bd_sf"/>
</dbReference>
<dbReference type="Pfam" id="PF03099">
    <property type="entry name" value="BPL_LplA_LipB"/>
    <property type="match status" value="1"/>
</dbReference>
<evidence type="ECO:0000313" key="7">
    <source>
        <dbReference type="EMBL" id="RXS76331.1"/>
    </source>
</evidence>
<dbReference type="InterPro" id="IPR004408">
    <property type="entry name" value="Biotin_CoA_COase_ligase"/>
</dbReference>
<evidence type="ECO:0000256" key="1">
    <source>
        <dbReference type="ARBA" id="ARBA00022598"/>
    </source>
</evidence>
<organism evidence="7 8">
    <name type="scientific">Blautia faecicola</name>
    <dbReference type="NCBI Taxonomy" id="2509240"/>
    <lineage>
        <taxon>Bacteria</taxon>
        <taxon>Bacillati</taxon>
        <taxon>Bacillota</taxon>
        <taxon>Clostridia</taxon>
        <taxon>Lachnospirales</taxon>
        <taxon>Lachnospiraceae</taxon>
        <taxon>Blautia</taxon>
    </lineage>
</organism>
<reference evidence="7 8" key="1">
    <citation type="submission" date="2019-01" db="EMBL/GenBank/DDBJ databases">
        <title>Blautia sp. nov. KGMB01111 isolated human feces.</title>
        <authorList>
            <person name="Park J.-E."/>
            <person name="Kim J.-S."/>
            <person name="Park S.-H."/>
        </authorList>
    </citation>
    <scope>NUCLEOTIDE SEQUENCE [LARGE SCALE GENOMIC DNA]</scope>
    <source>
        <strain evidence="7 8">KGMB01111</strain>
    </source>
</reference>
<dbReference type="NCBIfam" id="TIGR00121">
    <property type="entry name" value="birA_ligase"/>
    <property type="match status" value="1"/>
</dbReference>
<comment type="similarity">
    <text evidence="5">Belongs to the biotin--protein ligase family.</text>
</comment>
<dbReference type="PANTHER" id="PTHR12835">
    <property type="entry name" value="BIOTIN PROTEIN LIGASE"/>
    <property type="match status" value="1"/>
</dbReference>
<dbReference type="InterPro" id="IPR013196">
    <property type="entry name" value="HTH_11"/>
</dbReference>
<keyword evidence="5" id="KW-0238">DNA-binding</keyword>
<keyword evidence="2 5" id="KW-0547">Nucleotide-binding</keyword>